<name>A0A7J0G309_9ERIC</name>
<comment type="caution">
    <text evidence="1">The sequence shown here is derived from an EMBL/GenBank/DDBJ whole genome shotgun (WGS) entry which is preliminary data.</text>
</comment>
<gene>
    <name evidence="1" type="ORF">Acr_17g0007330</name>
</gene>
<keyword evidence="2" id="KW-1185">Reference proteome</keyword>
<proteinExistence type="predicted"/>
<dbReference type="SUPFAM" id="SSF52283">
    <property type="entry name" value="Formate/glycerate dehydrogenase catalytic domain-like"/>
    <property type="match status" value="1"/>
</dbReference>
<dbReference type="AlphaFoldDB" id="A0A7J0G309"/>
<dbReference type="EMBL" id="BJWL01000017">
    <property type="protein sequence ID" value="GFZ05161.1"/>
    <property type="molecule type" value="Genomic_DNA"/>
</dbReference>
<sequence length="180" mass="19449">MSTIAFSHKMTMTETYRTWLIVHKFLKASLWLQCLSSCGQLTKLGPNVLLALHESLKCVLKGLSWGGWYELELGGVSDLFRLSLSLKENYARVRDPPVGATAQTSQSNDGGDVTILIREGVKAKEEYEKTAAVPDPAFALAAAVNRSPSPRTLVSRSRPVWAVDLGGSGFGFGAGIPGPR</sequence>
<organism evidence="1 2">
    <name type="scientific">Actinidia rufa</name>
    <dbReference type="NCBI Taxonomy" id="165716"/>
    <lineage>
        <taxon>Eukaryota</taxon>
        <taxon>Viridiplantae</taxon>
        <taxon>Streptophyta</taxon>
        <taxon>Embryophyta</taxon>
        <taxon>Tracheophyta</taxon>
        <taxon>Spermatophyta</taxon>
        <taxon>Magnoliopsida</taxon>
        <taxon>eudicotyledons</taxon>
        <taxon>Gunneridae</taxon>
        <taxon>Pentapetalae</taxon>
        <taxon>asterids</taxon>
        <taxon>Ericales</taxon>
        <taxon>Actinidiaceae</taxon>
        <taxon>Actinidia</taxon>
    </lineage>
</organism>
<evidence type="ECO:0000313" key="1">
    <source>
        <dbReference type="EMBL" id="GFZ05161.1"/>
    </source>
</evidence>
<dbReference type="Proteomes" id="UP000585474">
    <property type="component" value="Unassembled WGS sequence"/>
</dbReference>
<reference evidence="1 2" key="1">
    <citation type="submission" date="2019-07" db="EMBL/GenBank/DDBJ databases">
        <title>De Novo Assembly of kiwifruit Actinidia rufa.</title>
        <authorList>
            <person name="Sugita-Konishi S."/>
            <person name="Sato K."/>
            <person name="Mori E."/>
            <person name="Abe Y."/>
            <person name="Kisaki G."/>
            <person name="Hamano K."/>
            <person name="Suezawa K."/>
            <person name="Otani M."/>
            <person name="Fukuda T."/>
            <person name="Manabe T."/>
            <person name="Gomi K."/>
            <person name="Tabuchi M."/>
            <person name="Akimitsu K."/>
            <person name="Kataoka I."/>
        </authorList>
    </citation>
    <scope>NUCLEOTIDE SEQUENCE [LARGE SCALE GENOMIC DNA]</scope>
    <source>
        <strain evidence="2">cv. Fuchu</strain>
    </source>
</reference>
<accession>A0A7J0G309</accession>
<protein>
    <submittedName>
        <fullName evidence="1">Uncharacterized protein</fullName>
    </submittedName>
</protein>
<evidence type="ECO:0000313" key="2">
    <source>
        <dbReference type="Proteomes" id="UP000585474"/>
    </source>
</evidence>